<feature type="coiled-coil region" evidence="1">
    <location>
        <begin position="69"/>
        <end position="139"/>
    </location>
</feature>
<dbReference type="EMBL" id="CAWUPB010001178">
    <property type="protein sequence ID" value="CAK7350001.1"/>
    <property type="molecule type" value="Genomic_DNA"/>
</dbReference>
<proteinExistence type="predicted"/>
<evidence type="ECO:0000313" key="3">
    <source>
        <dbReference type="Proteomes" id="UP001314170"/>
    </source>
</evidence>
<name>A0AAV1SF70_9ROSI</name>
<gene>
    <name evidence="2" type="ORF">DCAF_LOCUS22725</name>
</gene>
<sequence>IPSMVFWKDEVSMASTSGEKDPTLTGKKPKISKQEIDRAYRARKKGKEDSMKAKIVILEENKCRLEGRADQLEKDLKESRKENIRLEVHQERQNKRQKKLERNLIALGEQYKREMDAIKETHAEEINALKERNAEEVNASKERNAEEMLALKKQL</sequence>
<organism evidence="2 3">
    <name type="scientific">Dovyalis caffra</name>
    <dbReference type="NCBI Taxonomy" id="77055"/>
    <lineage>
        <taxon>Eukaryota</taxon>
        <taxon>Viridiplantae</taxon>
        <taxon>Streptophyta</taxon>
        <taxon>Embryophyta</taxon>
        <taxon>Tracheophyta</taxon>
        <taxon>Spermatophyta</taxon>
        <taxon>Magnoliopsida</taxon>
        <taxon>eudicotyledons</taxon>
        <taxon>Gunneridae</taxon>
        <taxon>Pentapetalae</taxon>
        <taxon>rosids</taxon>
        <taxon>fabids</taxon>
        <taxon>Malpighiales</taxon>
        <taxon>Salicaceae</taxon>
        <taxon>Flacourtieae</taxon>
        <taxon>Dovyalis</taxon>
    </lineage>
</organism>
<dbReference type="Proteomes" id="UP001314170">
    <property type="component" value="Unassembled WGS sequence"/>
</dbReference>
<reference evidence="2 3" key="1">
    <citation type="submission" date="2024-01" db="EMBL/GenBank/DDBJ databases">
        <authorList>
            <person name="Waweru B."/>
        </authorList>
    </citation>
    <scope>NUCLEOTIDE SEQUENCE [LARGE SCALE GENOMIC DNA]</scope>
</reference>
<protein>
    <submittedName>
        <fullName evidence="2">Uncharacterized protein</fullName>
    </submittedName>
</protein>
<evidence type="ECO:0000256" key="1">
    <source>
        <dbReference type="SAM" id="Coils"/>
    </source>
</evidence>
<evidence type="ECO:0000313" key="2">
    <source>
        <dbReference type="EMBL" id="CAK7350001.1"/>
    </source>
</evidence>
<dbReference type="AlphaFoldDB" id="A0AAV1SF70"/>
<feature type="non-terminal residue" evidence="2">
    <location>
        <position position="1"/>
    </location>
</feature>
<feature type="non-terminal residue" evidence="2">
    <location>
        <position position="155"/>
    </location>
</feature>
<keyword evidence="1" id="KW-0175">Coiled coil</keyword>
<keyword evidence="3" id="KW-1185">Reference proteome</keyword>
<accession>A0AAV1SF70</accession>
<comment type="caution">
    <text evidence="2">The sequence shown here is derived from an EMBL/GenBank/DDBJ whole genome shotgun (WGS) entry which is preliminary data.</text>
</comment>